<dbReference type="GO" id="GO:0004553">
    <property type="term" value="F:hydrolase activity, hydrolyzing O-glycosyl compounds"/>
    <property type="evidence" value="ECO:0007669"/>
    <property type="project" value="UniProtKB-ARBA"/>
</dbReference>
<accession>A0AAP2Z9J4</accession>
<dbReference type="RefSeq" id="WP_342809195.1">
    <property type="nucleotide sequence ID" value="NZ_JAOPJZ010000010.1"/>
</dbReference>
<evidence type="ECO:0000259" key="3">
    <source>
        <dbReference type="Pfam" id="PF19291"/>
    </source>
</evidence>
<comment type="caution">
    <text evidence="4">The sequence shown here is derived from an EMBL/GenBank/DDBJ whole genome shotgun (WGS) entry which is preliminary data.</text>
</comment>
<evidence type="ECO:0000313" key="5">
    <source>
        <dbReference type="Proteomes" id="UP001321047"/>
    </source>
</evidence>
<dbReference type="InterPro" id="IPR045582">
    <property type="entry name" value="Trehalase-like_N"/>
</dbReference>
<protein>
    <submittedName>
        <fullName evidence="4">Glycoside hydrolase family 15 protein</fullName>
    </submittedName>
</protein>
<evidence type="ECO:0000256" key="1">
    <source>
        <dbReference type="ARBA" id="ARBA00006188"/>
    </source>
</evidence>
<dbReference type="InterPro" id="IPR008928">
    <property type="entry name" value="6-hairpin_glycosidase_sf"/>
</dbReference>
<dbReference type="EMBL" id="JAOPJZ010000010">
    <property type="protein sequence ID" value="MCU4752868.1"/>
    <property type="molecule type" value="Genomic_DNA"/>
</dbReference>
<reference evidence="4 5" key="1">
    <citation type="submission" date="2022-09" db="EMBL/GenBank/DDBJ databases">
        <title>Enrichment on poylsaccharides allowed isolation of novel metabolic and taxonomic groups of Haloarchaea.</title>
        <authorList>
            <person name="Sorokin D.Y."/>
            <person name="Elcheninov A.G."/>
            <person name="Khizhniak T.V."/>
            <person name="Kolganova T.V."/>
            <person name="Kublanov I.V."/>
        </authorList>
    </citation>
    <scope>NUCLEOTIDE SEQUENCE [LARGE SCALE GENOMIC DNA]</scope>
    <source>
        <strain evidence="4 5">AArc-curdl1</strain>
    </source>
</reference>
<proteinExistence type="inferred from homology"/>
<keyword evidence="4" id="KW-0378">Hydrolase</keyword>
<name>A0AAP2Z9J4_9EURY</name>
<feature type="domain" description="Trehalase-like N-terminal" evidence="3">
    <location>
        <begin position="6"/>
        <end position="147"/>
    </location>
</feature>
<dbReference type="SUPFAM" id="SSF48208">
    <property type="entry name" value="Six-hairpin glycosidases"/>
    <property type="match status" value="1"/>
</dbReference>
<dbReference type="Pfam" id="PF19291">
    <property type="entry name" value="TREH_N"/>
    <property type="match status" value="1"/>
</dbReference>
<evidence type="ECO:0000313" key="4">
    <source>
        <dbReference type="EMBL" id="MCU4752868.1"/>
    </source>
</evidence>
<dbReference type="Pfam" id="PF00723">
    <property type="entry name" value="Glyco_hydro_15"/>
    <property type="match status" value="1"/>
</dbReference>
<dbReference type="AlphaFoldDB" id="A0AAP2Z9J4"/>
<sequence length="621" mass="70858">MGYRQISDYSIIGNDDRCALVGTNGSIDWCCFPTLASSSVFGRLLDAEDGGHFSIHPTDSYDGEQRYYERTNVLETSFETSSGRATVTDFMPVSERDRRDGFQHSLYRHLRCEGGQLTIEVDFKPRPDYARADTTVENRQKGIVVNADGGEQLHLQQFGPLSVEPLEGRAVGTALFEAGDDVWFVLQHGHHHPVSPSECRQDEKETIAYWRRWAADIEDRAADIADSEPWYEEIVRSGLVLKLLINEGTGAIYAAATTSLPEEYGGRSNWDYRYNWIRDAKFNVQALYNLGQENAAHQYFEWFRDILRTDPAEIQPVYGVHGEEELTERQLDELDGHRFSTPVRIGNAAADQRQLDIYGAIVQAVYETLRHDEHLDNEDWKAIRRIIDYVCDVWDEKGCGIWEYRDEARHYVHSKLLCWVALTRGIELAEYSQDDVDTERWETERDALRKAIEERGYSEAAGSFVQHFETDETLDATCLLLPIYEFLPAEDERIQATIDTVMDELLTDEGLVHRSRGPDTRSEGPGAFLFCSFWLVDALVLADRVEEARDVFTNVLDHIDSPYLLSERIDPRTGEFYGNFPQAFSHIGLVNSAIYLRCASGDASLEHDPLTEDGLQPIFRT</sequence>
<dbReference type="GO" id="GO:0005975">
    <property type="term" value="P:carbohydrate metabolic process"/>
    <property type="evidence" value="ECO:0007669"/>
    <property type="project" value="InterPro"/>
</dbReference>
<dbReference type="Gene3D" id="1.50.10.10">
    <property type="match status" value="1"/>
</dbReference>
<dbReference type="Proteomes" id="UP001321047">
    <property type="component" value="Unassembled WGS sequence"/>
</dbReference>
<dbReference type="PANTHER" id="PTHR31616">
    <property type="entry name" value="TREHALASE"/>
    <property type="match status" value="1"/>
</dbReference>
<keyword evidence="5" id="KW-1185">Reference proteome</keyword>
<gene>
    <name evidence="4" type="ORF">OB919_12920</name>
</gene>
<dbReference type="InterPro" id="IPR012341">
    <property type="entry name" value="6hp_glycosidase-like_sf"/>
</dbReference>
<dbReference type="PANTHER" id="PTHR31616:SF0">
    <property type="entry name" value="GLUCAN 1,4-ALPHA-GLUCOSIDASE"/>
    <property type="match status" value="1"/>
</dbReference>
<evidence type="ECO:0000259" key="2">
    <source>
        <dbReference type="Pfam" id="PF00723"/>
    </source>
</evidence>
<dbReference type="InterPro" id="IPR011613">
    <property type="entry name" value="GH15-like"/>
</dbReference>
<comment type="similarity">
    <text evidence="1">Belongs to the glycosyl hydrolase 15 family.</text>
</comment>
<feature type="domain" description="GH15-like" evidence="2">
    <location>
        <begin position="236"/>
        <end position="592"/>
    </location>
</feature>
<organism evidence="4 5">
    <name type="scientific">Natronosalvus hydrolyticus</name>
    <dbReference type="NCBI Taxonomy" id="2979988"/>
    <lineage>
        <taxon>Archaea</taxon>
        <taxon>Methanobacteriati</taxon>
        <taxon>Methanobacteriota</taxon>
        <taxon>Stenosarchaea group</taxon>
        <taxon>Halobacteria</taxon>
        <taxon>Halobacteriales</taxon>
        <taxon>Natrialbaceae</taxon>
        <taxon>Natronosalvus</taxon>
    </lineage>
</organism>